<feature type="compositionally biased region" description="Basic and acidic residues" evidence="2">
    <location>
        <begin position="361"/>
        <end position="377"/>
    </location>
</feature>
<dbReference type="SMART" id="SM00241">
    <property type="entry name" value="ZP"/>
    <property type="match status" value="1"/>
</dbReference>
<keyword evidence="3" id="KW-0812">Transmembrane</keyword>
<dbReference type="PANTHER" id="PTHR46560:SF5">
    <property type="entry name" value="CYPHER, ISOFORM B"/>
    <property type="match status" value="1"/>
</dbReference>
<keyword evidence="1" id="KW-1015">Disulfide bond</keyword>
<accession>A0ABM1DWK8</accession>
<keyword evidence="5" id="KW-1185">Reference proteome</keyword>
<sequence length="949" mass="107838">MCRFTVNTITDRKDDECRDTPLRPFTERSTLRGTISGTRLRCRTHGEQEHAVLQFPVTGLRTQEVDTGDDYSGGTVRFENTVVVLHDAALGIIEAPDRALRLVCEFEKLEHLAVDTGVRVPMISSMPIQPYKAPVSDVFLKIVKGTDLSGSPSTALIVGQDATLVVTLKDNSHWDITVTNCVAHDGVNSIMLIDEHGCPADSNLVSRINKLRDYPKHGLITLAAQFTAFKFPDRPHVYFQCSVLVCFHKCYDPPCYAAGASTTTAGSGRRSEHTSSGDGNVRGLYTHAAQAPSSFPRAAQVYGKLHQTADAPPGKATEPAIVYDRDPRQRAKNYRRLEEDWAMRKSEAQSQDQDGYGSVRQDTRIPDPVKEDPDVNSRRSQNTSSGMDNIYETIGRIHESNKLPTSGDISYDAQFLMEASSKGPEPRGDGTYAATIPMADNYDDLVPRDEIYETVGPKERTYTETGPEDEAYDYPNEETRVISGRNRYQSGRRNPEKKVQLTSYTLTLDDFPDSRRPRRPVTKHVAPPSERRYAAPYMDYLDYRQNFKRQSSGSRFNEKENVAGPNQDRNKLPRHGSRHEMPPGDNIYELPPGKRRYEAPPGERSSGALPHDRRYEAPSGERKYEMPPSERRYEVPPGDRKYEAPPGERKYEVPSGDRRYEAPPGERKYEVPPGDRRYEAPPGERKYEVPPGDRRYEAPPGERKYEMPPGERRSGGLPGERSYEAPPGGRKYEMLPGERRYEVPPGDRRYEVLPDNHRYARSSAGRYDPTSRDKAHRPHNTERFHTYIHDGKGIPIRFPDGWERKRHRSIQHDEHPARRRNPTLTFSNDDTDGEFGYPRERWPLIGRQRRDVVAALLLKSNTDVDFTKMRRGVIVSYPGETQQPNHDELLPGFLKTGCIPRWGFSVTVASVLTLLLLLLIFVLHLLRRLHYRATSDRTNIAHSYQVYDN</sequence>
<protein>
    <submittedName>
        <fullName evidence="6">Uncharacterized protein LOC106806774</fullName>
    </submittedName>
</protein>
<reference evidence="6" key="1">
    <citation type="submission" date="2025-08" db="UniProtKB">
        <authorList>
            <consortium name="RefSeq"/>
        </authorList>
    </citation>
    <scope>IDENTIFICATION</scope>
</reference>
<dbReference type="GeneID" id="106806774"/>
<feature type="region of interest" description="Disordered" evidence="2">
    <location>
        <begin position="549"/>
        <end position="734"/>
    </location>
</feature>
<feature type="region of interest" description="Disordered" evidence="2">
    <location>
        <begin position="261"/>
        <end position="283"/>
    </location>
</feature>
<dbReference type="InterPro" id="IPR001507">
    <property type="entry name" value="ZP_dom"/>
</dbReference>
<feature type="compositionally biased region" description="Basic and acidic residues" evidence="2">
    <location>
        <begin position="610"/>
        <end position="714"/>
    </location>
</feature>
<evidence type="ECO:0000313" key="5">
    <source>
        <dbReference type="Proteomes" id="UP000695022"/>
    </source>
</evidence>
<feature type="region of interest" description="Disordered" evidence="2">
    <location>
        <begin position="306"/>
        <end position="329"/>
    </location>
</feature>
<dbReference type="PROSITE" id="PS51034">
    <property type="entry name" value="ZP_2"/>
    <property type="match status" value="1"/>
</dbReference>
<feature type="region of interest" description="Disordered" evidence="2">
    <location>
        <begin position="509"/>
        <end position="530"/>
    </location>
</feature>
<dbReference type="Pfam" id="PF00100">
    <property type="entry name" value="Zona_pellucida"/>
    <property type="match status" value="1"/>
</dbReference>
<evidence type="ECO:0000256" key="3">
    <source>
        <dbReference type="SAM" id="Phobius"/>
    </source>
</evidence>
<feature type="compositionally biased region" description="Polar residues" evidence="2">
    <location>
        <begin position="378"/>
        <end position="387"/>
    </location>
</feature>
<feature type="domain" description="ZP" evidence="4">
    <location>
        <begin position="1"/>
        <end position="262"/>
    </location>
</feature>
<dbReference type="Gene3D" id="2.60.40.4100">
    <property type="entry name" value="Zona pellucida, ZP-C domain"/>
    <property type="match status" value="1"/>
</dbReference>
<evidence type="ECO:0000256" key="2">
    <source>
        <dbReference type="SAM" id="MobiDB-lite"/>
    </source>
</evidence>
<keyword evidence="3" id="KW-0472">Membrane</keyword>
<evidence type="ECO:0000313" key="6">
    <source>
        <dbReference type="RefSeq" id="XP_014664329.1"/>
    </source>
</evidence>
<dbReference type="PANTHER" id="PTHR46560">
    <property type="entry name" value="CYPHER, ISOFORM B"/>
    <property type="match status" value="1"/>
</dbReference>
<dbReference type="Proteomes" id="UP000695022">
    <property type="component" value="Unplaced"/>
</dbReference>
<feature type="region of interest" description="Disordered" evidence="2">
    <location>
        <begin position="342"/>
        <end position="388"/>
    </location>
</feature>
<keyword evidence="3" id="KW-1133">Transmembrane helix</keyword>
<evidence type="ECO:0000256" key="1">
    <source>
        <dbReference type="ARBA" id="ARBA00023157"/>
    </source>
</evidence>
<dbReference type="RefSeq" id="XP_014664329.1">
    <property type="nucleotide sequence ID" value="XM_014808843.1"/>
</dbReference>
<dbReference type="InterPro" id="IPR042235">
    <property type="entry name" value="ZP-C_dom"/>
</dbReference>
<proteinExistence type="predicted"/>
<dbReference type="InterPro" id="IPR055355">
    <property type="entry name" value="ZP-C"/>
</dbReference>
<gene>
    <name evidence="6" type="primary">LOC106806774</name>
</gene>
<feature type="region of interest" description="Disordered" evidence="2">
    <location>
        <begin position="808"/>
        <end position="830"/>
    </location>
</feature>
<name>A0ABM1DWK8_PRICU</name>
<feature type="transmembrane region" description="Helical" evidence="3">
    <location>
        <begin position="902"/>
        <end position="926"/>
    </location>
</feature>
<evidence type="ECO:0000259" key="4">
    <source>
        <dbReference type="PROSITE" id="PS51034"/>
    </source>
</evidence>
<organism evidence="5 6">
    <name type="scientific">Priapulus caudatus</name>
    <name type="common">Priapulid worm</name>
    <dbReference type="NCBI Taxonomy" id="37621"/>
    <lineage>
        <taxon>Eukaryota</taxon>
        <taxon>Metazoa</taxon>
        <taxon>Ecdysozoa</taxon>
        <taxon>Scalidophora</taxon>
        <taxon>Priapulida</taxon>
        <taxon>Priapulimorpha</taxon>
        <taxon>Priapulimorphida</taxon>
        <taxon>Priapulidae</taxon>
        <taxon>Priapulus</taxon>
    </lineage>
</organism>